<dbReference type="Gene3D" id="1.20.58.320">
    <property type="entry name" value="TPR-like"/>
    <property type="match status" value="1"/>
</dbReference>
<dbReference type="Gene3D" id="1.25.40.10">
    <property type="entry name" value="Tetratricopeptide repeat domain"/>
    <property type="match status" value="1"/>
</dbReference>
<gene>
    <name evidence="1" type="ORF">ACFQ2S_03575</name>
</gene>
<dbReference type="Proteomes" id="UP001597108">
    <property type="component" value="Unassembled WGS sequence"/>
</dbReference>
<comment type="caution">
    <text evidence="1">The sequence shown here is derived from an EMBL/GenBank/DDBJ whole genome shotgun (WGS) entry which is preliminary data.</text>
</comment>
<accession>A0ABW3IL79</accession>
<keyword evidence="2" id="KW-1185">Reference proteome</keyword>
<dbReference type="EMBL" id="JBHTJT010000006">
    <property type="protein sequence ID" value="MFD0978724.1"/>
    <property type="molecule type" value="Genomic_DNA"/>
</dbReference>
<name>A0ABW3IL79_9RHOB</name>
<dbReference type="RefSeq" id="WP_386072766.1">
    <property type="nucleotide sequence ID" value="NZ_JBHTJT010000006.1"/>
</dbReference>
<evidence type="ECO:0000313" key="1">
    <source>
        <dbReference type="EMBL" id="MFD0978724.1"/>
    </source>
</evidence>
<dbReference type="Pfam" id="PF06041">
    <property type="entry name" value="DUF924"/>
    <property type="match status" value="1"/>
</dbReference>
<organism evidence="1 2">
    <name type="scientific">Tropicimonas aquimaris</name>
    <dbReference type="NCBI Taxonomy" id="914152"/>
    <lineage>
        <taxon>Bacteria</taxon>
        <taxon>Pseudomonadati</taxon>
        <taxon>Pseudomonadota</taxon>
        <taxon>Alphaproteobacteria</taxon>
        <taxon>Rhodobacterales</taxon>
        <taxon>Roseobacteraceae</taxon>
        <taxon>Tropicimonas</taxon>
    </lineage>
</organism>
<sequence length="196" mass="22616">MVDVTPQQIAEFWVDEVGPEGWYKVSDALDAQIREKFGSAWQAAHAGDLHDWCCDAEGSFGFLILTDQFPRNMFRENARAFDTDVLARTACKMAIDRRWDMAVPEPQRQFFYLPLMHSENLIDQDRCVRLMVDRMPGTGAENLRHARAHREIIREYGRFPYRNKALGRMTLPREKEFLETGGYGRILQALSAAEAD</sequence>
<dbReference type="SUPFAM" id="SSF48452">
    <property type="entry name" value="TPR-like"/>
    <property type="match status" value="1"/>
</dbReference>
<reference evidence="2" key="1">
    <citation type="journal article" date="2019" name="Int. J. Syst. Evol. Microbiol.">
        <title>The Global Catalogue of Microorganisms (GCM) 10K type strain sequencing project: providing services to taxonomists for standard genome sequencing and annotation.</title>
        <authorList>
            <consortium name="The Broad Institute Genomics Platform"/>
            <consortium name="The Broad Institute Genome Sequencing Center for Infectious Disease"/>
            <person name="Wu L."/>
            <person name="Ma J."/>
        </authorList>
    </citation>
    <scope>NUCLEOTIDE SEQUENCE [LARGE SCALE GENOMIC DNA]</scope>
    <source>
        <strain evidence="2">CCUG 60524</strain>
    </source>
</reference>
<evidence type="ECO:0000313" key="2">
    <source>
        <dbReference type="Proteomes" id="UP001597108"/>
    </source>
</evidence>
<dbReference type="InterPro" id="IPR011990">
    <property type="entry name" value="TPR-like_helical_dom_sf"/>
</dbReference>
<protein>
    <submittedName>
        <fullName evidence="1">DUF924 family protein</fullName>
    </submittedName>
</protein>
<proteinExistence type="predicted"/>
<dbReference type="InterPro" id="IPR010323">
    <property type="entry name" value="DUF924"/>
</dbReference>